<dbReference type="Pfam" id="PF08737">
    <property type="entry name" value="Rgp1"/>
    <property type="match status" value="1"/>
</dbReference>
<evidence type="ECO:0000313" key="2">
    <source>
        <dbReference type="EMBL" id="CAD7622890.1"/>
    </source>
</evidence>
<feature type="region of interest" description="Disordered" evidence="1">
    <location>
        <begin position="199"/>
        <end position="242"/>
    </location>
</feature>
<evidence type="ECO:0000313" key="3">
    <source>
        <dbReference type="Proteomes" id="UP000759131"/>
    </source>
</evidence>
<dbReference type="EMBL" id="CAJPIZ010001346">
    <property type="protein sequence ID" value="CAG2103320.1"/>
    <property type="molecule type" value="Genomic_DNA"/>
</dbReference>
<protein>
    <recommendedName>
        <fullName evidence="4">RAB6A-GEF complex partner protein 2</fullName>
    </recommendedName>
</protein>
<dbReference type="InterPro" id="IPR014848">
    <property type="entry name" value="Rgp1"/>
</dbReference>
<name>A0A7R9KH84_9ACAR</name>
<sequence>MIEISARLSRGAVYFTEETIKCVITFTNVTQLSIHCNTNHTNNGIASGSGSSHGKPKQSANGSGEVETLCWAGVQIHCYCTVDEHRVVNNESQTSSAAAMASTDTSFNPCLMKGEKGRVLYASSPKILFCDLNLKPNESKSYVYSETIPDWVPPSYNGLKVKYHYKLSIGTQRIHSAIQLLRIPIRILTIDNHVKSVSNSVDTNHRRNSTHNNGSNDESDDCFEDQPQKRKDSVVSNDSMSNFIRNDDTDSTVNSVLDLSLHRLDCLTAKRCPQSYVITNQLGKVAKFCVLKSTFKLGEDIVGIFNFVESTVPCVQFSVTLQSEEVIQEDYRVKDLKPSSFTQTTSYGKYNEFCLHMNHSQMILSVPLTVTPTFTSDMISVSWRLHFEFVTTKPEDVMNTVRTDSQGVTEQSPALLNVQTMVWDLPIVIYATHPIQVARGFQIPAASTLTV</sequence>
<dbReference type="EMBL" id="OC855921">
    <property type="protein sequence ID" value="CAD7622890.1"/>
    <property type="molecule type" value="Genomic_DNA"/>
</dbReference>
<proteinExistence type="predicted"/>
<accession>A0A7R9KH84</accession>
<organism evidence="2">
    <name type="scientific">Medioppia subpectinata</name>
    <dbReference type="NCBI Taxonomy" id="1979941"/>
    <lineage>
        <taxon>Eukaryota</taxon>
        <taxon>Metazoa</taxon>
        <taxon>Ecdysozoa</taxon>
        <taxon>Arthropoda</taxon>
        <taxon>Chelicerata</taxon>
        <taxon>Arachnida</taxon>
        <taxon>Acari</taxon>
        <taxon>Acariformes</taxon>
        <taxon>Sarcoptiformes</taxon>
        <taxon>Oribatida</taxon>
        <taxon>Brachypylina</taxon>
        <taxon>Oppioidea</taxon>
        <taxon>Oppiidae</taxon>
        <taxon>Medioppia</taxon>
    </lineage>
</organism>
<evidence type="ECO:0008006" key="4">
    <source>
        <dbReference type="Google" id="ProtNLM"/>
    </source>
</evidence>
<evidence type="ECO:0000256" key="1">
    <source>
        <dbReference type="SAM" id="MobiDB-lite"/>
    </source>
</evidence>
<dbReference type="Proteomes" id="UP000759131">
    <property type="component" value="Unassembled WGS sequence"/>
</dbReference>
<dbReference type="AlphaFoldDB" id="A0A7R9KH84"/>
<keyword evidence="3" id="KW-1185">Reference proteome</keyword>
<gene>
    <name evidence="2" type="ORF">OSB1V03_LOCUS3353</name>
</gene>
<dbReference type="OrthoDB" id="1918at2759"/>
<reference evidence="2" key="1">
    <citation type="submission" date="2020-11" db="EMBL/GenBank/DDBJ databases">
        <authorList>
            <person name="Tran Van P."/>
        </authorList>
    </citation>
    <scope>NUCLEOTIDE SEQUENCE</scope>
</reference>
<dbReference type="PANTHER" id="PTHR12507">
    <property type="entry name" value="REDUCED GROWTH PHENOTYPE 1 RGP1, YEAST -RELATED"/>
    <property type="match status" value="1"/>
</dbReference>